<dbReference type="AlphaFoldDB" id="A0A0K2TS33"/>
<protein>
    <submittedName>
        <fullName evidence="1">Uncharacterized protein</fullName>
    </submittedName>
</protein>
<reference evidence="1" key="1">
    <citation type="submission" date="2014-05" db="EMBL/GenBank/DDBJ databases">
        <authorList>
            <person name="Chronopoulou M."/>
        </authorList>
    </citation>
    <scope>NUCLEOTIDE SEQUENCE</scope>
    <source>
        <tissue evidence="1">Whole organism</tissue>
    </source>
</reference>
<name>A0A0K2TS33_LEPSM</name>
<proteinExistence type="predicted"/>
<evidence type="ECO:0000313" key="1">
    <source>
        <dbReference type="EMBL" id="CDW28477.1"/>
    </source>
</evidence>
<dbReference type="EMBL" id="HACA01011116">
    <property type="protein sequence ID" value="CDW28477.1"/>
    <property type="molecule type" value="Transcribed_RNA"/>
</dbReference>
<organism evidence="1">
    <name type="scientific">Lepeophtheirus salmonis</name>
    <name type="common">Salmon louse</name>
    <name type="synonym">Caligus salmonis</name>
    <dbReference type="NCBI Taxonomy" id="72036"/>
    <lineage>
        <taxon>Eukaryota</taxon>
        <taxon>Metazoa</taxon>
        <taxon>Ecdysozoa</taxon>
        <taxon>Arthropoda</taxon>
        <taxon>Crustacea</taxon>
        <taxon>Multicrustacea</taxon>
        <taxon>Hexanauplia</taxon>
        <taxon>Copepoda</taxon>
        <taxon>Siphonostomatoida</taxon>
        <taxon>Caligidae</taxon>
        <taxon>Lepeophtheirus</taxon>
    </lineage>
</organism>
<sequence>MLFYRYKLLTEYPFLINRCSLYALHFGPFLVYISTHL</sequence>
<accession>A0A0K2TS33</accession>